<dbReference type="Proteomes" id="UP000275078">
    <property type="component" value="Unassembled WGS sequence"/>
</dbReference>
<accession>A0A3N4HJW8</accession>
<evidence type="ECO:0000313" key="3">
    <source>
        <dbReference type="Proteomes" id="UP000275078"/>
    </source>
</evidence>
<dbReference type="EMBL" id="ML119798">
    <property type="protein sequence ID" value="RPA74175.1"/>
    <property type="molecule type" value="Genomic_DNA"/>
</dbReference>
<organism evidence="2 3">
    <name type="scientific">Ascobolus immersus RN42</name>
    <dbReference type="NCBI Taxonomy" id="1160509"/>
    <lineage>
        <taxon>Eukaryota</taxon>
        <taxon>Fungi</taxon>
        <taxon>Dikarya</taxon>
        <taxon>Ascomycota</taxon>
        <taxon>Pezizomycotina</taxon>
        <taxon>Pezizomycetes</taxon>
        <taxon>Pezizales</taxon>
        <taxon>Ascobolaceae</taxon>
        <taxon>Ascobolus</taxon>
    </lineage>
</organism>
<feature type="region of interest" description="Disordered" evidence="1">
    <location>
        <begin position="276"/>
        <end position="324"/>
    </location>
</feature>
<evidence type="ECO:0000256" key="1">
    <source>
        <dbReference type="SAM" id="MobiDB-lite"/>
    </source>
</evidence>
<gene>
    <name evidence="2" type="ORF">BJ508DRAFT_313138</name>
</gene>
<dbReference type="AlphaFoldDB" id="A0A3N4HJW8"/>
<proteinExistence type="predicted"/>
<reference evidence="2 3" key="1">
    <citation type="journal article" date="2018" name="Nat. Ecol. Evol.">
        <title>Pezizomycetes genomes reveal the molecular basis of ectomycorrhizal truffle lifestyle.</title>
        <authorList>
            <person name="Murat C."/>
            <person name="Payen T."/>
            <person name="Noel B."/>
            <person name="Kuo A."/>
            <person name="Morin E."/>
            <person name="Chen J."/>
            <person name="Kohler A."/>
            <person name="Krizsan K."/>
            <person name="Balestrini R."/>
            <person name="Da Silva C."/>
            <person name="Montanini B."/>
            <person name="Hainaut M."/>
            <person name="Levati E."/>
            <person name="Barry K.W."/>
            <person name="Belfiori B."/>
            <person name="Cichocki N."/>
            <person name="Clum A."/>
            <person name="Dockter R.B."/>
            <person name="Fauchery L."/>
            <person name="Guy J."/>
            <person name="Iotti M."/>
            <person name="Le Tacon F."/>
            <person name="Lindquist E.A."/>
            <person name="Lipzen A."/>
            <person name="Malagnac F."/>
            <person name="Mello A."/>
            <person name="Molinier V."/>
            <person name="Miyauchi S."/>
            <person name="Poulain J."/>
            <person name="Riccioni C."/>
            <person name="Rubini A."/>
            <person name="Sitrit Y."/>
            <person name="Splivallo R."/>
            <person name="Traeger S."/>
            <person name="Wang M."/>
            <person name="Zifcakova L."/>
            <person name="Wipf D."/>
            <person name="Zambonelli A."/>
            <person name="Paolocci F."/>
            <person name="Nowrousian M."/>
            <person name="Ottonello S."/>
            <person name="Baldrian P."/>
            <person name="Spatafora J.W."/>
            <person name="Henrissat B."/>
            <person name="Nagy L.G."/>
            <person name="Aury J.M."/>
            <person name="Wincker P."/>
            <person name="Grigoriev I.V."/>
            <person name="Bonfante P."/>
            <person name="Martin F.M."/>
        </authorList>
    </citation>
    <scope>NUCLEOTIDE SEQUENCE [LARGE SCALE GENOMIC DNA]</scope>
    <source>
        <strain evidence="2 3">RN42</strain>
    </source>
</reference>
<keyword evidence="3" id="KW-1185">Reference proteome</keyword>
<feature type="region of interest" description="Disordered" evidence="1">
    <location>
        <begin position="124"/>
        <end position="145"/>
    </location>
</feature>
<feature type="compositionally biased region" description="Pro residues" evidence="1">
    <location>
        <begin position="301"/>
        <end position="320"/>
    </location>
</feature>
<evidence type="ECO:0000313" key="2">
    <source>
        <dbReference type="EMBL" id="RPA74175.1"/>
    </source>
</evidence>
<sequence>MAPETSTAHSLMMQGVSRETSQVRNQTIANHTKQAVRTAHKASLKYSLPKGRIAIADMVGFEHVYNAQWKAANFGRGTFETVSVEFTASYESITTASGLEEKYAKKEQAMIAVFKAEVAKKSMRGKRRQREAELENIEADGERMHKTAKSAPFRNGFSSDAASSFAPFPTTATSSIPATATAIDNIYYPFTNFPGPPLRQSSQPAQLAGAARAHQYLAPGEQKPTLNTRGNQWEMGMNFGTEAWREAVMSKSHAGAPCAAPGAPGTGMRGRWVSGAGNPEDERTGTGIYAGVLPPAYDSLPSPPPPPPSSILSPPPPPAVPTMEPEMDSLRCSCLVCDPKIIETLEKMYLVQWWGASYLMHKLDRLGYTVEEAGWIMKNPAMVRASLGNTLPVPVPYPADDGSCQFRCPVTREFMLGLPGMGPVR</sequence>
<protein>
    <submittedName>
        <fullName evidence="2">Uncharacterized protein</fullName>
    </submittedName>
</protein>
<name>A0A3N4HJW8_ASCIM</name>